<evidence type="ECO:0000256" key="4">
    <source>
        <dbReference type="ARBA" id="ARBA00022833"/>
    </source>
</evidence>
<dbReference type="InterPro" id="IPR013083">
    <property type="entry name" value="Znf_RING/FYVE/PHD"/>
</dbReference>
<feature type="domain" description="FYVE-type" evidence="13">
    <location>
        <begin position="1378"/>
        <end position="1438"/>
    </location>
</feature>
<dbReference type="Gene3D" id="3.30.40.10">
    <property type="entry name" value="Zinc/RING finger domain, C3HC4 (zinc finger)"/>
    <property type="match status" value="1"/>
</dbReference>
<protein>
    <recommendedName>
        <fullName evidence="17">Myosin-like protein</fullName>
    </recommendedName>
</protein>
<accession>A0ABD3F6M0</accession>
<dbReference type="Gene3D" id="6.20.240.20">
    <property type="match status" value="1"/>
</dbReference>
<dbReference type="PROSITE" id="PS51456">
    <property type="entry name" value="MYOSIN_MOTOR"/>
    <property type="match status" value="1"/>
</dbReference>
<keyword evidence="6 10" id="KW-0518">Myosin</keyword>
<keyword evidence="1" id="KW-0479">Metal-binding</keyword>
<dbReference type="Gene3D" id="1.20.58.530">
    <property type="match status" value="1"/>
</dbReference>
<evidence type="ECO:0000259" key="13">
    <source>
        <dbReference type="PROSITE" id="PS50178"/>
    </source>
</evidence>
<dbReference type="PANTHER" id="PTHR13140">
    <property type="entry name" value="MYOSIN"/>
    <property type="match status" value="1"/>
</dbReference>
<feature type="region of interest" description="Disordered" evidence="12">
    <location>
        <begin position="35"/>
        <end position="67"/>
    </location>
</feature>
<keyword evidence="4" id="KW-0862">Zinc</keyword>
<evidence type="ECO:0000256" key="6">
    <source>
        <dbReference type="ARBA" id="ARBA00023123"/>
    </source>
</evidence>
<keyword evidence="11" id="KW-0175">Coiled coil</keyword>
<feature type="compositionally biased region" description="Basic and acidic residues" evidence="12">
    <location>
        <begin position="36"/>
        <end position="45"/>
    </location>
</feature>
<dbReference type="Gene3D" id="1.10.10.820">
    <property type="match status" value="1"/>
</dbReference>
<dbReference type="GO" id="GO:0005524">
    <property type="term" value="F:ATP binding"/>
    <property type="evidence" value="ECO:0007669"/>
    <property type="project" value="UniProtKB-UniRule"/>
</dbReference>
<evidence type="ECO:0000256" key="1">
    <source>
        <dbReference type="ARBA" id="ARBA00022723"/>
    </source>
</evidence>
<dbReference type="SMART" id="SM00064">
    <property type="entry name" value="FYVE"/>
    <property type="match status" value="1"/>
</dbReference>
<dbReference type="GO" id="GO:0003774">
    <property type="term" value="F:cytoskeletal motor activity"/>
    <property type="evidence" value="ECO:0007669"/>
    <property type="project" value="UniProtKB-UniRule"/>
</dbReference>
<dbReference type="InterPro" id="IPR017455">
    <property type="entry name" value="Znf_FYVE-rel"/>
</dbReference>
<keyword evidence="16" id="KW-1185">Reference proteome</keyword>
<dbReference type="SUPFAM" id="SSF52540">
    <property type="entry name" value="P-loop containing nucleoside triphosphate hydrolases"/>
    <property type="match status" value="1"/>
</dbReference>
<evidence type="ECO:0000256" key="10">
    <source>
        <dbReference type="PROSITE-ProRule" id="PRU00782"/>
    </source>
</evidence>
<reference evidence="15 16" key="1">
    <citation type="submission" date="2024-09" db="EMBL/GenBank/DDBJ databases">
        <title>Genome sequencing and assembly of Phytophthora oleae, isolate VK10A, causative agent of rot of olive drupes.</title>
        <authorList>
            <person name="Conti Taguali S."/>
            <person name="Riolo M."/>
            <person name="La Spada F."/>
            <person name="Cacciola S.O."/>
            <person name="Dionisio G."/>
        </authorList>
    </citation>
    <scope>NUCLEOTIDE SEQUENCE [LARGE SCALE GENOMIC DNA]</scope>
    <source>
        <strain evidence="15 16">VK10A</strain>
    </source>
</reference>
<evidence type="ECO:0000256" key="7">
    <source>
        <dbReference type="ARBA" id="ARBA00023175"/>
    </source>
</evidence>
<feature type="compositionally biased region" description="Polar residues" evidence="12">
    <location>
        <begin position="1131"/>
        <end position="1144"/>
    </location>
</feature>
<dbReference type="GO" id="GO:0003779">
    <property type="term" value="F:actin binding"/>
    <property type="evidence" value="ECO:0007669"/>
    <property type="project" value="UniProtKB-KW"/>
</dbReference>
<dbReference type="PROSITE" id="PS50096">
    <property type="entry name" value="IQ"/>
    <property type="match status" value="1"/>
</dbReference>
<evidence type="ECO:0000256" key="3">
    <source>
        <dbReference type="ARBA" id="ARBA00022771"/>
    </source>
</evidence>
<dbReference type="PRINTS" id="PR00193">
    <property type="entry name" value="MYOSINHEAVY"/>
</dbReference>
<evidence type="ECO:0000256" key="2">
    <source>
        <dbReference type="ARBA" id="ARBA00022741"/>
    </source>
</evidence>
<keyword evidence="5 10" id="KW-0067">ATP-binding</keyword>
<gene>
    <name evidence="15" type="ORF">V7S43_012360</name>
</gene>
<proteinExistence type="inferred from homology"/>
<dbReference type="SUPFAM" id="SSF57903">
    <property type="entry name" value="FYVE/PHD zinc finger"/>
    <property type="match status" value="1"/>
</dbReference>
<keyword evidence="2 10" id="KW-0547">Nucleotide-binding</keyword>
<evidence type="ECO:0000259" key="14">
    <source>
        <dbReference type="PROSITE" id="PS51456"/>
    </source>
</evidence>
<dbReference type="Gene3D" id="3.40.850.10">
    <property type="entry name" value="Kinesin motor domain"/>
    <property type="match status" value="1"/>
</dbReference>
<dbReference type="CDD" id="cd15760">
    <property type="entry name" value="FYVE_scVPS27p_like"/>
    <property type="match status" value="1"/>
</dbReference>
<feature type="region of interest" description="Actin-binding" evidence="10">
    <location>
        <begin position="722"/>
        <end position="744"/>
    </location>
</feature>
<feature type="region of interest" description="Disordered" evidence="12">
    <location>
        <begin position="1111"/>
        <end position="1183"/>
    </location>
</feature>
<evidence type="ECO:0000256" key="9">
    <source>
        <dbReference type="PROSITE-ProRule" id="PRU00091"/>
    </source>
</evidence>
<organism evidence="15 16">
    <name type="scientific">Phytophthora oleae</name>
    <dbReference type="NCBI Taxonomy" id="2107226"/>
    <lineage>
        <taxon>Eukaryota</taxon>
        <taxon>Sar</taxon>
        <taxon>Stramenopiles</taxon>
        <taxon>Oomycota</taxon>
        <taxon>Peronosporomycetes</taxon>
        <taxon>Peronosporales</taxon>
        <taxon>Peronosporaceae</taxon>
        <taxon>Phytophthora</taxon>
    </lineage>
</organism>
<dbReference type="SMART" id="SM00242">
    <property type="entry name" value="MYSc"/>
    <property type="match status" value="1"/>
</dbReference>
<dbReference type="Gene3D" id="1.20.5.190">
    <property type="match status" value="1"/>
</dbReference>
<name>A0ABD3F6M0_9STRA</name>
<feature type="region of interest" description="Disordered" evidence="12">
    <location>
        <begin position="1046"/>
        <end position="1095"/>
    </location>
</feature>
<dbReference type="PANTHER" id="PTHR13140:SF845">
    <property type="entry name" value="MYOSIN-LIKE PROTEIN"/>
    <property type="match status" value="1"/>
</dbReference>
<evidence type="ECO:0000256" key="11">
    <source>
        <dbReference type="SAM" id="Coils"/>
    </source>
</evidence>
<evidence type="ECO:0000256" key="12">
    <source>
        <dbReference type="SAM" id="MobiDB-lite"/>
    </source>
</evidence>
<dbReference type="InterPro" id="IPR027417">
    <property type="entry name" value="P-loop_NTPase"/>
</dbReference>
<dbReference type="GO" id="GO:0016459">
    <property type="term" value="C:myosin complex"/>
    <property type="evidence" value="ECO:0007669"/>
    <property type="project" value="UniProtKB-KW"/>
</dbReference>
<feature type="binding site" evidence="10">
    <location>
        <begin position="192"/>
        <end position="199"/>
    </location>
    <ligand>
        <name>ATP</name>
        <dbReference type="ChEBI" id="CHEBI:30616"/>
    </ligand>
</feature>
<feature type="compositionally biased region" description="Low complexity" evidence="12">
    <location>
        <begin position="1342"/>
        <end position="1361"/>
    </location>
</feature>
<evidence type="ECO:0008006" key="17">
    <source>
        <dbReference type="Google" id="ProtNLM"/>
    </source>
</evidence>
<evidence type="ECO:0000313" key="16">
    <source>
        <dbReference type="Proteomes" id="UP001632037"/>
    </source>
</evidence>
<dbReference type="InterPro" id="IPR011011">
    <property type="entry name" value="Znf_FYVE_PHD"/>
</dbReference>
<evidence type="ECO:0000256" key="5">
    <source>
        <dbReference type="ARBA" id="ARBA00022840"/>
    </source>
</evidence>
<sequence length="1493" mass="169045">MDVGTRVWVADPADERVWLAARVLEVRPTAVAVELEDQRKQESTSRFKNHSSNDDREDDDAQGSKRRDVGLTLSALGECTNVLPRNMPREQDQRDLVALPHLHEASILNALRLRYERHAIYTHIGEILISINPFQNLPQLYGDEVLQGYAYDRNDDRVTTTDPREPHLFAVARAAYIDIVQNSRSQSILISGESGAGKTEATKIIMTYFAVTCGTGNNLTKTQESGQSNSPPASPSRTTIEEQVLQSNPILEAFGNARTVRNDNSSRFGKFIELRFRDQRRRLAGARIRTYLLEKIRVIKQAHYERNFHIFYELLSADSNCVTKEQKQLLAITGGPQSFRLLNQSLCSKRRDGVKDAVQFRSTKRAMQQLGMSEREIGGVLEIVAAVLHMGNVDFEQVPHRSEDNMFADEARVVTSTSGACNHFTKAAELLGVSTGALDHALTKRWLHASNETLIVGVDVAHARNTRNALTMECYRLLFEWLVARVNNKLQRHAGTSWDADQNDDDDEEDSNDFIGLLDIFGFEDMAENSFEQLCINYANEALQHQFNQYIFEEEQRLYRDEGIRWSFVDFPNNRACLELFEHKPIGIFSLTDQECVFPQGTDRALVAKYYLEFEKKTQHQHFRSAPVIQRTTQFVVAHYAGCVTYTVEGFLAKNKDSFCESAAQLLAGSSNPLIQALAAGSANEDGVNADSEMDGFGGRNLRRAKSAIAAVSVGSQFKIQLNELLTTVRATTPRYVRCIKPNDSHVGSLFQSKRVVEQLRSGGVLEAVRVARAGFPVRLSHKQFLGRYRRVLLSLCKLTDNGFERKHRSWSELDLCLHQLTQVLLDCTSDDEGDDDELSRQMRCGVSLGKTRVFFRRKPYEKLENLRVTVRQGASLVIQRHVRGFVARHSYRHLRQVTIAMQARVRGRHAYRYVSWIRAMQQARVLQSRMRQLCARSRFLRARAGVLAVQCRFRCRRATRIVQALREACAVTRIATGWRRSSTQWRYRRLCSATLALQCAVRARAAKRVLKALRDESRNVVKLKEDNAQLKDELAELRRQMQVMVAQSTSKERQQLPFPSFKATEEPASKSPQKTVMFSSDEEHPEDNSNQRDCENQLELELSYDLVRMDTSGNPNAADGRDVGCVVDLSDSQQKPKLQTPNSRRGRRYSLPLSLPPANEDAELVELTPPASPRASRSRDRRHSLDLWRLQEVEAQKEVLQLREEIREAAADEPSPERQQQQEIALQKLVASQIKRKTMQLQLQLPEFELKIDNNCVDAGPASCISHRRRSRTVDSPLPLPAPMTSCGRQGPSRWNFALPRSDRTPTYLDSPNYPDSSYGDDRSVDGDDDMYGRSRYPMPRRSASAGMYRSRSSSNSSSSYLPPSVAVRPGVVVPRFAKAPTCYECDCTFNILVRRHHCRQCGNSFCFEHSTRQLALPHLGYMAAQRVCDTCFETHIQAMTSLKLPSLMRHPTDELSTSSFASSPRGLESNDSYCGLDSPTTAAARVAPLRT</sequence>
<feature type="region of interest" description="Disordered" evidence="12">
    <location>
        <begin position="1457"/>
        <end position="1476"/>
    </location>
</feature>
<comment type="similarity">
    <text evidence="10">Belongs to the TRAFAC class myosin-kinesin ATPase superfamily. Myosin family.</text>
</comment>
<dbReference type="Gene3D" id="1.20.120.720">
    <property type="entry name" value="Myosin VI head, motor domain, U50 subdomain"/>
    <property type="match status" value="1"/>
</dbReference>
<dbReference type="GO" id="GO:0008270">
    <property type="term" value="F:zinc ion binding"/>
    <property type="evidence" value="ECO:0007669"/>
    <property type="project" value="UniProtKB-KW"/>
</dbReference>
<dbReference type="InterPro" id="IPR000306">
    <property type="entry name" value="Znf_FYVE"/>
</dbReference>
<dbReference type="Proteomes" id="UP001632037">
    <property type="component" value="Unassembled WGS sequence"/>
</dbReference>
<evidence type="ECO:0000256" key="8">
    <source>
        <dbReference type="ARBA" id="ARBA00023203"/>
    </source>
</evidence>
<dbReference type="PROSITE" id="PS50178">
    <property type="entry name" value="ZF_FYVE"/>
    <property type="match status" value="1"/>
</dbReference>
<dbReference type="Pfam" id="PF00063">
    <property type="entry name" value="Myosin_head"/>
    <property type="match status" value="1"/>
</dbReference>
<keyword evidence="3 9" id="KW-0863">Zinc-finger</keyword>
<dbReference type="Pfam" id="PF01363">
    <property type="entry name" value="FYVE"/>
    <property type="match status" value="1"/>
</dbReference>
<feature type="coiled-coil region" evidence="11">
    <location>
        <begin position="1186"/>
        <end position="1213"/>
    </location>
</feature>
<dbReference type="InterPro" id="IPR036961">
    <property type="entry name" value="Kinesin_motor_dom_sf"/>
</dbReference>
<feature type="domain" description="Myosin motor" evidence="14">
    <location>
        <begin position="91"/>
        <end position="869"/>
    </location>
</feature>
<keyword evidence="7 10" id="KW-0505">Motor protein</keyword>
<dbReference type="EMBL" id="JBIMZQ010000031">
    <property type="protein sequence ID" value="KAL3662505.1"/>
    <property type="molecule type" value="Genomic_DNA"/>
</dbReference>
<comment type="caution">
    <text evidence="15">The sequence shown here is derived from an EMBL/GenBank/DDBJ whole genome shotgun (WGS) entry which is preliminary data.</text>
</comment>
<keyword evidence="8 10" id="KW-0009">Actin-binding</keyword>
<evidence type="ECO:0000313" key="15">
    <source>
        <dbReference type="EMBL" id="KAL3662505.1"/>
    </source>
</evidence>
<feature type="region of interest" description="Disordered" evidence="12">
    <location>
        <begin position="1269"/>
        <end position="1366"/>
    </location>
</feature>
<dbReference type="InterPro" id="IPR001609">
    <property type="entry name" value="Myosin_head_motor_dom-like"/>
</dbReference>